<dbReference type="InterPro" id="IPR011330">
    <property type="entry name" value="Glyco_hydro/deAcase_b/a-brl"/>
</dbReference>
<dbReference type="SUPFAM" id="SSF88713">
    <property type="entry name" value="Glycoside hydrolase/deacetylase"/>
    <property type="match status" value="1"/>
</dbReference>
<dbReference type="Gene3D" id="3.20.20.370">
    <property type="entry name" value="Glycoside hydrolase/deacetylase"/>
    <property type="match status" value="1"/>
</dbReference>
<keyword evidence="2" id="KW-0732">Signal</keyword>
<dbReference type="InterPro" id="IPR051398">
    <property type="entry name" value="Polysacch_Deacetylase"/>
</dbReference>
<dbReference type="Proteomes" id="UP000177130">
    <property type="component" value="Unassembled WGS sequence"/>
</dbReference>
<evidence type="ECO:0000256" key="1">
    <source>
        <dbReference type="ARBA" id="ARBA00004613"/>
    </source>
</evidence>
<dbReference type="GO" id="GO:0005576">
    <property type="term" value="C:extracellular region"/>
    <property type="evidence" value="ECO:0007669"/>
    <property type="project" value="UniProtKB-SubCell"/>
</dbReference>
<reference evidence="4 5" key="1">
    <citation type="journal article" date="2016" name="Nat. Commun.">
        <title>Thousands of microbial genomes shed light on interconnected biogeochemical processes in an aquifer system.</title>
        <authorList>
            <person name="Anantharaman K."/>
            <person name="Brown C.T."/>
            <person name="Hug L.A."/>
            <person name="Sharon I."/>
            <person name="Castelle C.J."/>
            <person name="Probst A.J."/>
            <person name="Thomas B.C."/>
            <person name="Singh A."/>
            <person name="Wilkins M.J."/>
            <person name="Karaoz U."/>
            <person name="Brodie E.L."/>
            <person name="Williams K.H."/>
            <person name="Hubbard S.S."/>
            <person name="Banfield J.F."/>
        </authorList>
    </citation>
    <scope>NUCLEOTIDE SEQUENCE [LARGE SCALE GENOMIC DNA]</scope>
</reference>
<organism evidence="4 5">
    <name type="scientific">Candidatus Taylorbacteria bacterium RIFCSPHIGHO2_02_FULL_43_32b</name>
    <dbReference type="NCBI Taxonomy" id="1802306"/>
    <lineage>
        <taxon>Bacteria</taxon>
        <taxon>Candidatus Tayloriibacteriota</taxon>
    </lineage>
</organism>
<evidence type="ECO:0000313" key="4">
    <source>
        <dbReference type="EMBL" id="OHA23685.1"/>
    </source>
</evidence>
<proteinExistence type="predicted"/>
<comment type="subcellular location">
    <subcellularLocation>
        <location evidence="1">Secreted</location>
    </subcellularLocation>
</comment>
<dbReference type="InterPro" id="IPR002509">
    <property type="entry name" value="NODB_dom"/>
</dbReference>
<accession>A0A1G2MIE8</accession>
<dbReference type="PANTHER" id="PTHR34216:SF3">
    <property type="entry name" value="POLY-BETA-1,6-N-ACETYL-D-GLUCOSAMINE N-DEACETYLASE"/>
    <property type="match status" value="1"/>
</dbReference>
<dbReference type="EMBL" id="MHRK01000028">
    <property type="protein sequence ID" value="OHA23685.1"/>
    <property type="molecule type" value="Genomic_DNA"/>
</dbReference>
<evidence type="ECO:0000313" key="5">
    <source>
        <dbReference type="Proteomes" id="UP000177130"/>
    </source>
</evidence>
<evidence type="ECO:0000256" key="2">
    <source>
        <dbReference type="ARBA" id="ARBA00022729"/>
    </source>
</evidence>
<gene>
    <name evidence="4" type="ORF">A3C72_00420</name>
</gene>
<dbReference type="Pfam" id="PF01522">
    <property type="entry name" value="Polysacc_deac_1"/>
    <property type="match status" value="1"/>
</dbReference>
<protein>
    <recommendedName>
        <fullName evidence="3">NodB homology domain-containing protein</fullName>
    </recommendedName>
</protein>
<feature type="domain" description="NodB homology" evidence="3">
    <location>
        <begin position="13"/>
        <end position="87"/>
    </location>
</feature>
<dbReference type="PANTHER" id="PTHR34216">
    <property type="match status" value="1"/>
</dbReference>
<dbReference type="GO" id="GO:0016810">
    <property type="term" value="F:hydrolase activity, acting on carbon-nitrogen (but not peptide) bonds"/>
    <property type="evidence" value="ECO:0007669"/>
    <property type="project" value="InterPro"/>
</dbReference>
<evidence type="ECO:0000259" key="3">
    <source>
        <dbReference type="Pfam" id="PF01522"/>
    </source>
</evidence>
<dbReference type="STRING" id="1802306.A3C72_00420"/>
<dbReference type="AlphaFoldDB" id="A0A1G2MIE8"/>
<comment type="caution">
    <text evidence="4">The sequence shown here is derived from an EMBL/GenBank/DDBJ whole genome shotgun (WGS) entry which is preliminary data.</text>
</comment>
<dbReference type="GO" id="GO:0005975">
    <property type="term" value="P:carbohydrate metabolic process"/>
    <property type="evidence" value="ECO:0007669"/>
    <property type="project" value="InterPro"/>
</dbReference>
<sequence>MADTGFPGFMRRSQVAEIHNAGHKIGAHTRTHRDLVQLNQTERPSEIKGSREDLLSWNLGQVLTFAYPFGSYDANVIDMAQNAGYTSAAATLDGYAKPTSDPYQLQRQGITRNVTASTIKSWIDKAMTEKKWLVLSFHSIDYSGTEYSTTPEIFNEIVDYLSAKKIPVVTISQGVSAL</sequence>
<name>A0A1G2MIE8_9BACT</name>